<sequence>MNRTTDSLHPPNDGDQKPRSSRQGGASPLAPGQERHSSHHFSALAMCSCASLIFCAAMSLCSKDEDEETLTETRGGR</sequence>
<dbReference type="EMBL" id="SRMA01026865">
    <property type="protein sequence ID" value="TRY66101.1"/>
    <property type="molecule type" value="Genomic_DNA"/>
</dbReference>
<reference evidence="2 3" key="1">
    <citation type="journal article" date="2019" name="Sci. Data">
        <title>Hybrid genome assembly and annotation of Danionella translucida.</title>
        <authorList>
            <person name="Kadobianskyi M."/>
            <person name="Schulze L."/>
            <person name="Schuelke M."/>
            <person name="Judkewitz B."/>
        </authorList>
    </citation>
    <scope>NUCLEOTIDE SEQUENCE [LARGE SCALE GENOMIC DNA]</scope>
    <source>
        <strain evidence="2 3">Bolton</strain>
    </source>
</reference>
<evidence type="ECO:0000256" key="1">
    <source>
        <dbReference type="SAM" id="MobiDB-lite"/>
    </source>
</evidence>
<gene>
    <name evidence="2" type="ORF">DNTS_035589</name>
</gene>
<dbReference type="AlphaFoldDB" id="A0A553NKY4"/>
<feature type="region of interest" description="Disordered" evidence="1">
    <location>
        <begin position="1"/>
        <end position="37"/>
    </location>
</feature>
<organism evidence="2 3">
    <name type="scientific">Danionella cerebrum</name>
    <dbReference type="NCBI Taxonomy" id="2873325"/>
    <lineage>
        <taxon>Eukaryota</taxon>
        <taxon>Metazoa</taxon>
        <taxon>Chordata</taxon>
        <taxon>Craniata</taxon>
        <taxon>Vertebrata</taxon>
        <taxon>Euteleostomi</taxon>
        <taxon>Actinopterygii</taxon>
        <taxon>Neopterygii</taxon>
        <taxon>Teleostei</taxon>
        <taxon>Ostariophysi</taxon>
        <taxon>Cypriniformes</taxon>
        <taxon>Danionidae</taxon>
        <taxon>Danioninae</taxon>
        <taxon>Danionella</taxon>
    </lineage>
</organism>
<dbReference type="Proteomes" id="UP000316079">
    <property type="component" value="Unassembled WGS sequence"/>
</dbReference>
<protein>
    <submittedName>
        <fullName evidence="2">Uncharacterized protein</fullName>
    </submittedName>
</protein>
<evidence type="ECO:0000313" key="3">
    <source>
        <dbReference type="Proteomes" id="UP000316079"/>
    </source>
</evidence>
<accession>A0A553NKY4</accession>
<name>A0A553NKY4_9TELE</name>
<evidence type="ECO:0000313" key="2">
    <source>
        <dbReference type="EMBL" id="TRY66101.1"/>
    </source>
</evidence>
<comment type="caution">
    <text evidence="2">The sequence shown here is derived from an EMBL/GenBank/DDBJ whole genome shotgun (WGS) entry which is preliminary data.</text>
</comment>
<keyword evidence="3" id="KW-1185">Reference proteome</keyword>
<proteinExistence type="predicted"/>